<sequence>MRHDDILQFWFNEIEPKKWYAKDAEFDALIYQRFAEVHRSANAGELADWRSSAHGRLAEIIVLDQFSRNLARAPGNHAALAFASDNLALCLAQHAISLGADKELTPAQKAFMYLPFMHSESLLVHQQALHLFDQPGLESNLAFEHKHKAIIERFGRYPHRNAALGRQSTPEEIEFLRQPGSSF</sequence>
<protein>
    <submittedName>
        <fullName evidence="1">DUF924 domain-containing protein</fullName>
    </submittedName>
</protein>
<dbReference type="InterPro" id="IPR011990">
    <property type="entry name" value="TPR-like_helical_dom_sf"/>
</dbReference>
<proteinExistence type="predicted"/>
<dbReference type="RefSeq" id="WP_133325211.1">
    <property type="nucleotide sequence ID" value="NZ_SMYL01000001.1"/>
</dbReference>
<dbReference type="InterPro" id="IPR010323">
    <property type="entry name" value="DUF924"/>
</dbReference>
<dbReference type="EMBL" id="SMYL01000001">
    <property type="protein sequence ID" value="TDK68499.1"/>
    <property type="molecule type" value="Genomic_DNA"/>
</dbReference>
<evidence type="ECO:0000313" key="1">
    <source>
        <dbReference type="EMBL" id="TDK68499.1"/>
    </source>
</evidence>
<gene>
    <name evidence="1" type="ORF">E2I14_02870</name>
</gene>
<evidence type="ECO:0000313" key="2">
    <source>
        <dbReference type="Proteomes" id="UP000294829"/>
    </source>
</evidence>
<comment type="caution">
    <text evidence="1">The sequence shown here is derived from an EMBL/GenBank/DDBJ whole genome shotgun (WGS) entry which is preliminary data.</text>
</comment>
<dbReference type="Proteomes" id="UP000294829">
    <property type="component" value="Unassembled WGS sequence"/>
</dbReference>
<dbReference type="SUPFAM" id="SSF48452">
    <property type="entry name" value="TPR-like"/>
    <property type="match status" value="1"/>
</dbReference>
<dbReference type="Gene3D" id="1.25.40.10">
    <property type="entry name" value="Tetratricopeptide repeat domain"/>
    <property type="match status" value="1"/>
</dbReference>
<dbReference type="OrthoDB" id="7593450at2"/>
<dbReference type="AlphaFoldDB" id="A0A4R5W5Z4"/>
<dbReference type="Gene3D" id="1.20.58.320">
    <property type="entry name" value="TPR-like"/>
    <property type="match status" value="1"/>
</dbReference>
<organism evidence="1 2">
    <name type="scientific">Sapientia aquatica</name>
    <dbReference type="NCBI Taxonomy" id="1549640"/>
    <lineage>
        <taxon>Bacteria</taxon>
        <taxon>Pseudomonadati</taxon>
        <taxon>Pseudomonadota</taxon>
        <taxon>Betaproteobacteria</taxon>
        <taxon>Burkholderiales</taxon>
        <taxon>Oxalobacteraceae</taxon>
        <taxon>Sapientia</taxon>
    </lineage>
</organism>
<keyword evidence="2" id="KW-1185">Reference proteome</keyword>
<name>A0A4R5W5Z4_9BURK</name>
<accession>A0A4R5W5Z4</accession>
<dbReference type="Pfam" id="PF06041">
    <property type="entry name" value="DUF924"/>
    <property type="match status" value="1"/>
</dbReference>
<reference evidence="1 2" key="1">
    <citation type="submission" date="2019-03" db="EMBL/GenBank/DDBJ databases">
        <title>Sapientia aquatica gen. nov., sp. nov., isolated from a crater lake.</title>
        <authorList>
            <person name="Felfoldi T."/>
            <person name="Szabo A."/>
            <person name="Toth E."/>
            <person name="Schumann P."/>
            <person name="Keki Z."/>
            <person name="Marialigeti K."/>
            <person name="Mathe I."/>
        </authorList>
    </citation>
    <scope>NUCLEOTIDE SEQUENCE [LARGE SCALE GENOMIC DNA]</scope>
    <source>
        <strain evidence="1 2">SA-152</strain>
    </source>
</reference>